<dbReference type="InterPro" id="IPR046700">
    <property type="entry name" value="DUF6570"/>
</dbReference>
<organism evidence="2 3">
    <name type="scientific">Paxillus rubicundulus Ve08.2h10</name>
    <dbReference type="NCBI Taxonomy" id="930991"/>
    <lineage>
        <taxon>Eukaryota</taxon>
        <taxon>Fungi</taxon>
        <taxon>Dikarya</taxon>
        <taxon>Basidiomycota</taxon>
        <taxon>Agaricomycotina</taxon>
        <taxon>Agaricomycetes</taxon>
        <taxon>Agaricomycetidae</taxon>
        <taxon>Boletales</taxon>
        <taxon>Paxilineae</taxon>
        <taxon>Paxillaceae</taxon>
        <taxon>Paxillus</taxon>
    </lineage>
</organism>
<dbReference type="Proteomes" id="UP000054538">
    <property type="component" value="Unassembled WGS sequence"/>
</dbReference>
<dbReference type="EMBL" id="KN828539">
    <property type="protein sequence ID" value="KIK74818.1"/>
    <property type="molecule type" value="Genomic_DNA"/>
</dbReference>
<dbReference type="InParanoid" id="A0A0D0CHZ5"/>
<dbReference type="HOGENOM" id="CLU_030626_2_0_1"/>
<dbReference type="AlphaFoldDB" id="A0A0D0CHZ5"/>
<dbReference type="OrthoDB" id="432234at2759"/>
<dbReference type="Pfam" id="PF20209">
    <property type="entry name" value="DUF6570"/>
    <property type="match status" value="1"/>
</dbReference>
<name>A0A0D0CHZ5_9AGAM</name>
<protein>
    <recommendedName>
        <fullName evidence="1">DUF6570 domain-containing protein</fullName>
    </recommendedName>
</protein>
<reference evidence="2 3" key="1">
    <citation type="submission" date="2014-04" db="EMBL/GenBank/DDBJ databases">
        <authorList>
            <consortium name="DOE Joint Genome Institute"/>
            <person name="Kuo A."/>
            <person name="Kohler A."/>
            <person name="Jargeat P."/>
            <person name="Nagy L.G."/>
            <person name="Floudas D."/>
            <person name="Copeland A."/>
            <person name="Barry K.W."/>
            <person name="Cichocki N."/>
            <person name="Veneault-Fourrey C."/>
            <person name="LaButti K."/>
            <person name="Lindquist E.A."/>
            <person name="Lipzen A."/>
            <person name="Lundell T."/>
            <person name="Morin E."/>
            <person name="Murat C."/>
            <person name="Sun H."/>
            <person name="Tunlid A."/>
            <person name="Henrissat B."/>
            <person name="Grigoriev I.V."/>
            <person name="Hibbett D.S."/>
            <person name="Martin F."/>
            <person name="Nordberg H.P."/>
            <person name="Cantor M.N."/>
            <person name="Hua S.X."/>
        </authorList>
    </citation>
    <scope>NUCLEOTIDE SEQUENCE [LARGE SCALE GENOMIC DNA]</scope>
    <source>
        <strain evidence="2 3">Ve08.2h10</strain>
    </source>
</reference>
<sequence>MHGGSFPEDASQCYNCSNVAILPQESTKLRTVLPPSVDDVRDAMCVIFTGGHATPTKETIKKFRPVLVSKSRVETLIMFLMTHNECCQMNWSDLAENLVMENIAYTSGTMKVQALAFALDNRAFLTSRTGSTYMHNGHPGLMSSMFPHLDPWGIGSFNHLVRNTHMHLSMEAQVKNLVLQDNLPFEHDPNFALICWEPM</sequence>
<feature type="domain" description="DUF6570" evidence="1">
    <location>
        <begin position="11"/>
        <end position="85"/>
    </location>
</feature>
<accession>A0A0D0CHZ5</accession>
<proteinExistence type="predicted"/>
<keyword evidence="3" id="KW-1185">Reference proteome</keyword>
<reference evidence="3" key="2">
    <citation type="submission" date="2015-01" db="EMBL/GenBank/DDBJ databases">
        <title>Evolutionary Origins and Diversification of the Mycorrhizal Mutualists.</title>
        <authorList>
            <consortium name="DOE Joint Genome Institute"/>
            <consortium name="Mycorrhizal Genomics Consortium"/>
            <person name="Kohler A."/>
            <person name="Kuo A."/>
            <person name="Nagy L.G."/>
            <person name="Floudas D."/>
            <person name="Copeland A."/>
            <person name="Barry K.W."/>
            <person name="Cichocki N."/>
            <person name="Veneault-Fourrey C."/>
            <person name="LaButti K."/>
            <person name="Lindquist E.A."/>
            <person name="Lipzen A."/>
            <person name="Lundell T."/>
            <person name="Morin E."/>
            <person name="Murat C."/>
            <person name="Riley R."/>
            <person name="Ohm R."/>
            <person name="Sun H."/>
            <person name="Tunlid A."/>
            <person name="Henrissat B."/>
            <person name="Grigoriev I.V."/>
            <person name="Hibbett D.S."/>
            <person name="Martin F."/>
        </authorList>
    </citation>
    <scope>NUCLEOTIDE SEQUENCE [LARGE SCALE GENOMIC DNA]</scope>
    <source>
        <strain evidence="3">Ve08.2h10</strain>
    </source>
</reference>
<evidence type="ECO:0000259" key="1">
    <source>
        <dbReference type="Pfam" id="PF20209"/>
    </source>
</evidence>
<gene>
    <name evidence="2" type="ORF">PAXRUDRAFT_37022</name>
</gene>
<dbReference type="STRING" id="930991.A0A0D0CHZ5"/>
<evidence type="ECO:0000313" key="2">
    <source>
        <dbReference type="EMBL" id="KIK74818.1"/>
    </source>
</evidence>
<evidence type="ECO:0000313" key="3">
    <source>
        <dbReference type="Proteomes" id="UP000054538"/>
    </source>
</evidence>